<comment type="similarity">
    <text evidence="1">Belongs to the NFYB/HAP3 subunit family.</text>
</comment>
<dbReference type="GO" id="GO:0001228">
    <property type="term" value="F:DNA-binding transcription activator activity, RNA polymerase II-specific"/>
    <property type="evidence" value="ECO:0007669"/>
    <property type="project" value="InterPro"/>
</dbReference>
<proteinExistence type="inferred from homology"/>
<evidence type="ECO:0000313" key="7">
    <source>
        <dbReference type="Proteomes" id="UP001443914"/>
    </source>
</evidence>
<dbReference type="Pfam" id="PF00808">
    <property type="entry name" value="CBFD_NFYB_HMF"/>
    <property type="match status" value="1"/>
</dbReference>
<dbReference type="GO" id="GO:0046982">
    <property type="term" value="F:protein heterodimerization activity"/>
    <property type="evidence" value="ECO:0007669"/>
    <property type="project" value="InterPro"/>
</dbReference>
<dbReference type="EMBL" id="JBDFQZ010000003">
    <property type="protein sequence ID" value="KAK9743071.1"/>
    <property type="molecule type" value="Genomic_DNA"/>
</dbReference>
<keyword evidence="7" id="KW-1185">Reference proteome</keyword>
<dbReference type="InterPro" id="IPR009072">
    <property type="entry name" value="Histone-fold"/>
</dbReference>
<dbReference type="InterPro" id="IPR027113">
    <property type="entry name" value="Transc_fact_NFYB/HAP3"/>
</dbReference>
<keyword evidence="2" id="KW-0805">Transcription regulation</keyword>
<evidence type="ECO:0000256" key="1">
    <source>
        <dbReference type="ARBA" id="ARBA00009053"/>
    </source>
</evidence>
<dbReference type="CDD" id="cd22907">
    <property type="entry name" value="HFD_NFYB"/>
    <property type="match status" value="1"/>
</dbReference>
<reference evidence="6" key="1">
    <citation type="submission" date="2024-03" db="EMBL/GenBank/DDBJ databases">
        <title>WGS assembly of Saponaria officinalis var. Norfolk2.</title>
        <authorList>
            <person name="Jenkins J."/>
            <person name="Shu S."/>
            <person name="Grimwood J."/>
            <person name="Barry K."/>
            <person name="Goodstein D."/>
            <person name="Schmutz J."/>
            <person name="Leebens-Mack J."/>
            <person name="Osbourn A."/>
        </authorList>
    </citation>
    <scope>NUCLEOTIDE SEQUENCE [LARGE SCALE GENOMIC DNA]</scope>
    <source>
        <strain evidence="6">JIC</strain>
    </source>
</reference>
<dbReference type="InterPro" id="IPR003958">
    <property type="entry name" value="CBFA_NFYB_domain"/>
</dbReference>
<feature type="domain" description="Transcription factor CBF/NF-Y/archaeal histone" evidence="5">
    <location>
        <begin position="74"/>
        <end position="138"/>
    </location>
</feature>
<protein>
    <recommendedName>
        <fullName evidence="5">Transcription factor CBF/NF-Y/archaeal histone domain-containing protein</fullName>
    </recommendedName>
</protein>
<keyword evidence="3" id="KW-0804">Transcription</keyword>
<dbReference type="SUPFAM" id="SSF47113">
    <property type="entry name" value="Histone-fold"/>
    <property type="match status" value="1"/>
</dbReference>
<dbReference type="Gene3D" id="1.10.20.10">
    <property type="entry name" value="Histone, subunit A"/>
    <property type="match status" value="1"/>
</dbReference>
<evidence type="ECO:0000256" key="4">
    <source>
        <dbReference type="SAM" id="MobiDB-lite"/>
    </source>
</evidence>
<evidence type="ECO:0000256" key="2">
    <source>
        <dbReference type="ARBA" id="ARBA00023015"/>
    </source>
</evidence>
<organism evidence="6 7">
    <name type="scientific">Saponaria officinalis</name>
    <name type="common">Common soapwort</name>
    <name type="synonym">Lychnis saponaria</name>
    <dbReference type="NCBI Taxonomy" id="3572"/>
    <lineage>
        <taxon>Eukaryota</taxon>
        <taxon>Viridiplantae</taxon>
        <taxon>Streptophyta</taxon>
        <taxon>Embryophyta</taxon>
        <taxon>Tracheophyta</taxon>
        <taxon>Spermatophyta</taxon>
        <taxon>Magnoliopsida</taxon>
        <taxon>eudicotyledons</taxon>
        <taxon>Gunneridae</taxon>
        <taxon>Pentapetalae</taxon>
        <taxon>Caryophyllales</taxon>
        <taxon>Caryophyllaceae</taxon>
        <taxon>Caryophylleae</taxon>
        <taxon>Saponaria</taxon>
    </lineage>
</organism>
<feature type="region of interest" description="Disordered" evidence="4">
    <location>
        <begin position="246"/>
        <end position="265"/>
    </location>
</feature>
<dbReference type="GO" id="GO:0016602">
    <property type="term" value="C:CCAAT-binding factor complex"/>
    <property type="evidence" value="ECO:0007669"/>
    <property type="project" value="InterPro"/>
</dbReference>
<evidence type="ECO:0000313" key="6">
    <source>
        <dbReference type="EMBL" id="KAK9743071.1"/>
    </source>
</evidence>
<dbReference type="PANTHER" id="PTHR11064">
    <property type="entry name" value="CCAAT-BINDING TRANSCRIPTION FACTOR-RELATED"/>
    <property type="match status" value="1"/>
</dbReference>
<dbReference type="PRINTS" id="PR00615">
    <property type="entry name" value="CCAATSUBUNTA"/>
</dbReference>
<gene>
    <name evidence="6" type="ORF">RND81_03G215000</name>
</gene>
<dbReference type="Proteomes" id="UP001443914">
    <property type="component" value="Unassembled WGS sequence"/>
</dbReference>
<name>A0AAW1M995_SAPOF</name>
<dbReference type="GO" id="GO:0000978">
    <property type="term" value="F:RNA polymerase II cis-regulatory region sequence-specific DNA binding"/>
    <property type="evidence" value="ECO:0007669"/>
    <property type="project" value="TreeGrafter"/>
</dbReference>
<dbReference type="AlphaFoldDB" id="A0AAW1M995"/>
<dbReference type="PANTHER" id="PTHR11064:SF196">
    <property type="entry name" value="NUCLEAR TRANSCRIPTION FACTOR Y SUBUNIT B-6"/>
    <property type="match status" value="1"/>
</dbReference>
<comment type="caution">
    <text evidence="6">The sequence shown here is derived from an EMBL/GenBank/DDBJ whole genome shotgun (WGS) entry which is preliminary data.</text>
</comment>
<feature type="compositionally biased region" description="Polar residues" evidence="4">
    <location>
        <begin position="38"/>
        <end position="48"/>
    </location>
</feature>
<accession>A0AAW1M995</accession>
<sequence length="277" mass="29727">MYLTQSTFYLFSGTRAKVSNVDGIQNGLNTNISSISAITGPRSQTQSGAGKKNATKTPNNINGAAGQCREHDPYLPTANVVRLMRRALPTHAKVADEAKEMVQECVSEFISFLTTEANETCQKEHRKTITAEDLIAAMSRLGFDRYVEPLTLYLQKYRENEMLPMINRYNVPHVSNTGPGYDSVPSGLPPFAMPSMVHPQCAVFGSGNGVYYNDGSGGPSSGAGNMGLDSTAGTAYGENWPGLARGINSGKSGGDGTAGPSVSPQAKMAFYDPYRQY</sequence>
<evidence type="ECO:0000256" key="3">
    <source>
        <dbReference type="ARBA" id="ARBA00023163"/>
    </source>
</evidence>
<feature type="region of interest" description="Disordered" evidence="4">
    <location>
        <begin position="38"/>
        <end position="58"/>
    </location>
</feature>
<evidence type="ECO:0000259" key="5">
    <source>
        <dbReference type="Pfam" id="PF00808"/>
    </source>
</evidence>